<organism evidence="1 2">
    <name type="scientific">Terrabacter aeriphilus</name>
    <dbReference type="NCBI Taxonomy" id="515662"/>
    <lineage>
        <taxon>Bacteria</taxon>
        <taxon>Bacillati</taxon>
        <taxon>Actinomycetota</taxon>
        <taxon>Actinomycetes</taxon>
        <taxon>Micrococcales</taxon>
        <taxon>Intrasporangiaceae</taxon>
        <taxon>Terrabacter</taxon>
    </lineage>
</organism>
<evidence type="ECO:0000313" key="2">
    <source>
        <dbReference type="Proteomes" id="UP001500427"/>
    </source>
</evidence>
<dbReference type="Proteomes" id="UP001500427">
    <property type="component" value="Unassembled WGS sequence"/>
</dbReference>
<comment type="caution">
    <text evidence="1">The sequence shown here is derived from an EMBL/GenBank/DDBJ whole genome shotgun (WGS) entry which is preliminary data.</text>
</comment>
<evidence type="ECO:0008006" key="3">
    <source>
        <dbReference type="Google" id="ProtNLM"/>
    </source>
</evidence>
<evidence type="ECO:0000313" key="1">
    <source>
        <dbReference type="EMBL" id="GAA5021258.1"/>
    </source>
</evidence>
<keyword evidence="2" id="KW-1185">Reference proteome</keyword>
<protein>
    <recommendedName>
        <fullName evidence="3">YjbR protein</fullName>
    </recommendedName>
</protein>
<dbReference type="EMBL" id="BAABIW010000009">
    <property type="protein sequence ID" value="GAA5021258.1"/>
    <property type="molecule type" value="Genomic_DNA"/>
</dbReference>
<proteinExistence type="predicted"/>
<sequence>MTLDDVDTCLGTLEGIRARRSDARRAWYVDGLLVARADAAGTVLVRLGGRDREQLVAAHPDTFGVPPRWEAHDKLQADLSGDADAIQGALRLAWERRRSARARG</sequence>
<name>A0ABP9J605_9MICO</name>
<dbReference type="RefSeq" id="WP_345506397.1">
    <property type="nucleotide sequence ID" value="NZ_BAABIW010000009.1"/>
</dbReference>
<accession>A0ABP9J605</accession>
<reference evidence="2" key="1">
    <citation type="journal article" date="2019" name="Int. J. Syst. Evol. Microbiol.">
        <title>The Global Catalogue of Microorganisms (GCM) 10K type strain sequencing project: providing services to taxonomists for standard genome sequencing and annotation.</title>
        <authorList>
            <consortium name="The Broad Institute Genomics Platform"/>
            <consortium name="The Broad Institute Genome Sequencing Center for Infectious Disease"/>
            <person name="Wu L."/>
            <person name="Ma J."/>
        </authorList>
    </citation>
    <scope>NUCLEOTIDE SEQUENCE [LARGE SCALE GENOMIC DNA]</scope>
    <source>
        <strain evidence="2">JCM 17687</strain>
    </source>
</reference>
<gene>
    <name evidence="1" type="ORF">GCM10023258_10500</name>
</gene>